<accession>A0A6A6FV56</accession>
<evidence type="ECO:0000313" key="3">
    <source>
        <dbReference type="Proteomes" id="UP000799539"/>
    </source>
</evidence>
<dbReference type="PANTHER" id="PTHR36986">
    <property type="entry name" value="UPF0643 PROTEIN PB2B2.08"/>
    <property type="match status" value="1"/>
</dbReference>
<gene>
    <name evidence="2" type="ORF">CERZMDRAFT_64530</name>
</gene>
<dbReference type="AlphaFoldDB" id="A0A6A6FV56"/>
<dbReference type="EMBL" id="ML992663">
    <property type="protein sequence ID" value="KAF2217259.1"/>
    <property type="molecule type" value="Genomic_DNA"/>
</dbReference>
<organism evidence="2 3">
    <name type="scientific">Cercospora zeae-maydis SCOH1-5</name>
    <dbReference type="NCBI Taxonomy" id="717836"/>
    <lineage>
        <taxon>Eukaryota</taxon>
        <taxon>Fungi</taxon>
        <taxon>Dikarya</taxon>
        <taxon>Ascomycota</taxon>
        <taxon>Pezizomycotina</taxon>
        <taxon>Dothideomycetes</taxon>
        <taxon>Dothideomycetidae</taxon>
        <taxon>Mycosphaerellales</taxon>
        <taxon>Mycosphaerellaceae</taxon>
        <taxon>Cercospora</taxon>
    </lineage>
</organism>
<name>A0A6A6FV56_9PEZI</name>
<dbReference type="PANTHER" id="PTHR36986:SF1">
    <property type="entry name" value="UPF0643 PROTEIN PB2B2.08"/>
    <property type="match status" value="1"/>
</dbReference>
<proteinExistence type="predicted"/>
<feature type="compositionally biased region" description="Polar residues" evidence="1">
    <location>
        <begin position="34"/>
        <end position="44"/>
    </location>
</feature>
<sequence>MATLVRPIAPDQTRLTAATTKEDFSHVEVVEVNSAGSSPPTRSPVSKAVDISDDGSDIADSTPLSTTPYASSPLAHLDLTATHLISSPYDDLANQLTLNDLDTPYRLFAFALTAVKPIREDYATAPYLESFNWSEVFALLRELCKQAGFEWKELDFYAVIFRSTLLSGIDRDRLGLLDQMSHQEACASGGLLKYWFGSCDGALRNLATCLWRSREDAAAGGRGPWHAQARAAARTMYKQISFHTHKLVIEDGATSWRLDEHVEDRPKR</sequence>
<dbReference type="OrthoDB" id="2140489at2759"/>
<evidence type="ECO:0000313" key="2">
    <source>
        <dbReference type="EMBL" id="KAF2217259.1"/>
    </source>
</evidence>
<reference evidence="2" key="1">
    <citation type="journal article" date="2020" name="Stud. Mycol.">
        <title>101 Dothideomycetes genomes: a test case for predicting lifestyles and emergence of pathogens.</title>
        <authorList>
            <person name="Haridas S."/>
            <person name="Albert R."/>
            <person name="Binder M."/>
            <person name="Bloem J."/>
            <person name="Labutti K."/>
            <person name="Salamov A."/>
            <person name="Andreopoulos B."/>
            <person name="Baker S."/>
            <person name="Barry K."/>
            <person name="Bills G."/>
            <person name="Bluhm B."/>
            <person name="Cannon C."/>
            <person name="Castanera R."/>
            <person name="Culley D."/>
            <person name="Daum C."/>
            <person name="Ezra D."/>
            <person name="Gonzalez J."/>
            <person name="Henrissat B."/>
            <person name="Kuo A."/>
            <person name="Liang C."/>
            <person name="Lipzen A."/>
            <person name="Lutzoni F."/>
            <person name="Magnuson J."/>
            <person name="Mondo S."/>
            <person name="Nolan M."/>
            <person name="Ohm R."/>
            <person name="Pangilinan J."/>
            <person name="Park H.-J."/>
            <person name="Ramirez L."/>
            <person name="Alfaro M."/>
            <person name="Sun H."/>
            <person name="Tritt A."/>
            <person name="Yoshinaga Y."/>
            <person name="Zwiers L.-H."/>
            <person name="Turgeon B."/>
            <person name="Goodwin S."/>
            <person name="Spatafora J."/>
            <person name="Crous P."/>
            <person name="Grigoriev I."/>
        </authorList>
    </citation>
    <scope>NUCLEOTIDE SEQUENCE</scope>
    <source>
        <strain evidence="2">SCOH1-5</strain>
    </source>
</reference>
<evidence type="ECO:0000256" key="1">
    <source>
        <dbReference type="SAM" id="MobiDB-lite"/>
    </source>
</evidence>
<dbReference type="Proteomes" id="UP000799539">
    <property type="component" value="Unassembled WGS sequence"/>
</dbReference>
<protein>
    <submittedName>
        <fullName evidence="2">Uncharacterized protein</fullName>
    </submittedName>
</protein>
<feature type="region of interest" description="Disordered" evidence="1">
    <location>
        <begin position="32"/>
        <end position="64"/>
    </location>
</feature>
<keyword evidence="3" id="KW-1185">Reference proteome</keyword>